<keyword evidence="2" id="KW-0963">Cytoplasm</keyword>
<evidence type="ECO:0000259" key="10">
    <source>
        <dbReference type="Pfam" id="PF17655"/>
    </source>
</evidence>
<feature type="domain" description="Potassium channel" evidence="9">
    <location>
        <begin position="29"/>
        <end position="80"/>
    </location>
</feature>
<dbReference type="eggNOG" id="KOG3827">
    <property type="taxonomic scope" value="Eukaryota"/>
</dbReference>
<keyword evidence="3" id="KW-0645">Protease</keyword>
<dbReference type="InterPro" id="IPR036440">
    <property type="entry name" value="Peptidase_C15-like_sf"/>
</dbReference>
<evidence type="ECO:0000256" key="4">
    <source>
        <dbReference type="ARBA" id="ARBA00022801"/>
    </source>
</evidence>
<dbReference type="SUPFAM" id="SSF53182">
    <property type="entry name" value="Pyrrolidone carboxyl peptidase (pyroglutamate aminopeptidase)"/>
    <property type="match status" value="1"/>
</dbReference>
<evidence type="ECO:0000256" key="3">
    <source>
        <dbReference type="ARBA" id="ARBA00022670"/>
    </source>
</evidence>
<sequence>MAVIATVALLISVSIHEPLEQRVHDEFTAKYQEVLFFCVQTVSTVGYGALSPRQDSNAANFFVFLLVFSGLLVSTLLTGITWAKFSIPKASTLLYSDVLLLTTFHSQRAIMFRAANNRKYGVLVEGSFRMSIVVLNRNFGRRETHELRLTSNELCTNSFSWMQARNVWPIISLCNTVTHIIDERSPLYNLSTSDLLSGDHFFVVLFTGLDNIISDTMVARKAYHACDILVDHHFEDNITLAADGLYIDLDAINATYCESDIGGQSSEEEEQANADNTPHSDYHEAATSNATANADATAGAATSSQKRDVYVTGFGKFGDILENPTTFLAKRLVDHPKVTEAHVLEVATESCVEALGDMYARAEERGRPCIFLHFGVSAISRSLKLEQVGYNMADFRIPDERGYTAKNEIIHEGEADEITTKVPLEEMLEPLQAVSPRVAISTDPGRYICNYVYYRSLVWVKRQTDEGHPGHLALFVHVPEFRNIVLEDQVALASKIVDLVAEL</sequence>
<keyword evidence="7" id="KW-0472">Membrane</keyword>
<dbReference type="Pfam" id="PF07885">
    <property type="entry name" value="Ion_trans_2"/>
    <property type="match status" value="1"/>
</dbReference>
<keyword evidence="8" id="KW-0732">Signal</keyword>
<dbReference type="EnsemblProtists" id="Phyra94965">
    <property type="protein sequence ID" value="Phyra94965"/>
    <property type="gene ID" value="Phyra94965"/>
</dbReference>
<keyword evidence="5" id="KW-0788">Thiol protease</keyword>
<dbReference type="VEuPathDB" id="FungiDB:KRP22_4922"/>
<feature type="transmembrane region" description="Helical" evidence="7">
    <location>
        <begin position="62"/>
        <end position="83"/>
    </location>
</feature>
<evidence type="ECO:0008006" key="13">
    <source>
        <dbReference type="Google" id="ProtNLM"/>
    </source>
</evidence>
<dbReference type="InterPro" id="IPR014756">
    <property type="entry name" value="Ig_E-set"/>
</dbReference>
<dbReference type="InterPro" id="IPR013099">
    <property type="entry name" value="K_chnl_dom"/>
</dbReference>
<dbReference type="InterPro" id="IPR013518">
    <property type="entry name" value="K_chnl_inward-rec_Kir_cyto"/>
</dbReference>
<evidence type="ECO:0000256" key="6">
    <source>
        <dbReference type="SAM" id="MobiDB-lite"/>
    </source>
</evidence>
<name>H3HCA4_PHYRM</name>
<dbReference type="GO" id="GO:0016920">
    <property type="term" value="F:pyroglutamyl-peptidase activity"/>
    <property type="evidence" value="ECO:0007669"/>
    <property type="project" value="InterPro"/>
</dbReference>
<dbReference type="Gene3D" id="2.60.40.1400">
    <property type="entry name" value="G protein-activated inward rectifier potassium channel 1"/>
    <property type="match status" value="1"/>
</dbReference>
<feature type="domain" description="Inward rectifier potassium channel C-terminal" evidence="10">
    <location>
        <begin position="106"/>
        <end position="257"/>
    </location>
</feature>
<dbReference type="Proteomes" id="UP000005238">
    <property type="component" value="Unassembled WGS sequence"/>
</dbReference>
<dbReference type="EMBL" id="DS566024">
    <property type="status" value="NOT_ANNOTATED_CDS"/>
    <property type="molecule type" value="Genomic_DNA"/>
</dbReference>
<accession>H3HCA4</accession>
<dbReference type="VEuPathDB" id="FungiDB:KRP22_4923"/>
<dbReference type="Gene3D" id="3.40.630.20">
    <property type="entry name" value="Peptidase C15, pyroglutamyl peptidase I-like"/>
    <property type="match status" value="1"/>
</dbReference>
<evidence type="ECO:0000256" key="5">
    <source>
        <dbReference type="ARBA" id="ARBA00022807"/>
    </source>
</evidence>
<keyword evidence="7" id="KW-1133">Transmembrane helix</keyword>
<dbReference type="GO" id="GO:0005829">
    <property type="term" value="C:cytosol"/>
    <property type="evidence" value="ECO:0007669"/>
    <property type="project" value="InterPro"/>
</dbReference>
<dbReference type="PRINTS" id="PR00706">
    <property type="entry name" value="PYROGLUPTASE"/>
</dbReference>
<keyword evidence="7" id="KW-0812">Transmembrane</keyword>
<proteinExistence type="inferred from homology"/>
<evidence type="ECO:0000256" key="8">
    <source>
        <dbReference type="SAM" id="SignalP"/>
    </source>
</evidence>
<keyword evidence="4" id="KW-0378">Hydrolase</keyword>
<dbReference type="SUPFAM" id="SSF81324">
    <property type="entry name" value="Voltage-gated potassium channels"/>
    <property type="match status" value="1"/>
</dbReference>
<feature type="signal peptide" evidence="8">
    <location>
        <begin position="1"/>
        <end position="16"/>
    </location>
</feature>
<evidence type="ECO:0000313" key="11">
    <source>
        <dbReference type="EnsemblProtists" id="Phyra94965"/>
    </source>
</evidence>
<dbReference type="Pfam" id="PF01470">
    <property type="entry name" value="Peptidase_C15"/>
    <property type="match status" value="1"/>
</dbReference>
<evidence type="ECO:0000256" key="2">
    <source>
        <dbReference type="ARBA" id="ARBA00022490"/>
    </source>
</evidence>
<dbReference type="PANTHER" id="PTHR23402">
    <property type="entry name" value="PROTEASE FAMILY C15 PYROGLUTAMYL-PEPTIDASE I-RELATED"/>
    <property type="match status" value="1"/>
</dbReference>
<reference evidence="11" key="2">
    <citation type="submission" date="2015-06" db="UniProtKB">
        <authorList>
            <consortium name="EnsemblProtists"/>
        </authorList>
    </citation>
    <scope>IDENTIFICATION</scope>
    <source>
        <strain evidence="11">Pr102</strain>
    </source>
</reference>
<dbReference type="GO" id="GO:0006508">
    <property type="term" value="P:proteolysis"/>
    <property type="evidence" value="ECO:0007669"/>
    <property type="project" value="UniProtKB-KW"/>
</dbReference>
<keyword evidence="12" id="KW-1185">Reference proteome</keyword>
<evidence type="ECO:0000256" key="7">
    <source>
        <dbReference type="SAM" id="Phobius"/>
    </source>
</evidence>
<dbReference type="HOGENOM" id="CLU_542367_0_0_1"/>
<comment type="similarity">
    <text evidence="1">Belongs to the peptidase C15 family.</text>
</comment>
<evidence type="ECO:0000259" key="9">
    <source>
        <dbReference type="Pfam" id="PF07885"/>
    </source>
</evidence>
<dbReference type="InterPro" id="IPR000816">
    <property type="entry name" value="Peptidase_C15"/>
</dbReference>
<dbReference type="InParanoid" id="H3HCA4"/>
<evidence type="ECO:0000313" key="12">
    <source>
        <dbReference type="Proteomes" id="UP000005238"/>
    </source>
</evidence>
<dbReference type="Gene3D" id="1.10.287.70">
    <property type="match status" value="1"/>
</dbReference>
<organism evidence="11 12">
    <name type="scientific">Phytophthora ramorum</name>
    <name type="common">Sudden oak death agent</name>
    <dbReference type="NCBI Taxonomy" id="164328"/>
    <lineage>
        <taxon>Eukaryota</taxon>
        <taxon>Sar</taxon>
        <taxon>Stramenopiles</taxon>
        <taxon>Oomycota</taxon>
        <taxon>Peronosporomycetes</taxon>
        <taxon>Peronosporales</taxon>
        <taxon>Peronosporaceae</taxon>
        <taxon>Phytophthora</taxon>
    </lineage>
</organism>
<dbReference type="AlphaFoldDB" id="H3HCA4"/>
<dbReference type="InterPro" id="IPR016125">
    <property type="entry name" value="Peptidase_C15-like"/>
</dbReference>
<dbReference type="SUPFAM" id="SSF81296">
    <property type="entry name" value="E set domains"/>
    <property type="match status" value="1"/>
</dbReference>
<dbReference type="VEuPathDB" id="FungiDB:KRP23_5010"/>
<protein>
    <recommendedName>
        <fullName evidence="13">Potassium channel domain-containing protein</fullName>
    </recommendedName>
</protein>
<dbReference type="PANTHER" id="PTHR23402:SF1">
    <property type="entry name" value="PYROGLUTAMYL-PEPTIDASE I"/>
    <property type="match status" value="1"/>
</dbReference>
<dbReference type="InterPro" id="IPR041647">
    <property type="entry name" value="IRK_C"/>
</dbReference>
<reference evidence="12" key="1">
    <citation type="journal article" date="2006" name="Science">
        <title>Phytophthora genome sequences uncover evolutionary origins and mechanisms of pathogenesis.</title>
        <authorList>
            <person name="Tyler B.M."/>
            <person name="Tripathy S."/>
            <person name="Zhang X."/>
            <person name="Dehal P."/>
            <person name="Jiang R.H."/>
            <person name="Aerts A."/>
            <person name="Arredondo F.D."/>
            <person name="Baxter L."/>
            <person name="Bensasson D."/>
            <person name="Beynon J.L."/>
            <person name="Chapman J."/>
            <person name="Damasceno C.M."/>
            <person name="Dorrance A.E."/>
            <person name="Dou D."/>
            <person name="Dickerman A.W."/>
            <person name="Dubchak I.L."/>
            <person name="Garbelotto M."/>
            <person name="Gijzen M."/>
            <person name="Gordon S.G."/>
            <person name="Govers F."/>
            <person name="Grunwald N.J."/>
            <person name="Huang W."/>
            <person name="Ivors K.L."/>
            <person name="Jones R.W."/>
            <person name="Kamoun S."/>
            <person name="Krampis K."/>
            <person name="Lamour K.H."/>
            <person name="Lee M.K."/>
            <person name="McDonald W.H."/>
            <person name="Medina M."/>
            <person name="Meijer H.J."/>
            <person name="Nordberg E.K."/>
            <person name="Maclean D.J."/>
            <person name="Ospina-Giraldo M.D."/>
            <person name="Morris P.F."/>
            <person name="Phuntumart V."/>
            <person name="Putnam N.H."/>
            <person name="Rash S."/>
            <person name="Rose J.K."/>
            <person name="Sakihama Y."/>
            <person name="Salamov A.A."/>
            <person name="Savidor A."/>
            <person name="Scheuring C.F."/>
            <person name="Smith B.M."/>
            <person name="Sobral B.W."/>
            <person name="Terry A."/>
            <person name="Torto-Alalibo T.A."/>
            <person name="Win J."/>
            <person name="Xu Z."/>
            <person name="Zhang H."/>
            <person name="Grigoriev I.V."/>
            <person name="Rokhsar D.S."/>
            <person name="Boore J.L."/>
        </authorList>
    </citation>
    <scope>NUCLEOTIDE SEQUENCE [LARGE SCALE GENOMIC DNA]</scope>
    <source>
        <strain evidence="12">Pr102</strain>
    </source>
</reference>
<dbReference type="VEuPathDB" id="FungiDB:KRP23_5011"/>
<feature type="region of interest" description="Disordered" evidence="6">
    <location>
        <begin position="263"/>
        <end position="283"/>
    </location>
</feature>
<evidence type="ECO:0000256" key="1">
    <source>
        <dbReference type="ARBA" id="ARBA00006641"/>
    </source>
</evidence>
<feature type="chain" id="PRO_5003587418" description="Potassium channel domain-containing protein" evidence="8">
    <location>
        <begin position="17"/>
        <end position="503"/>
    </location>
</feature>
<dbReference type="FunFam" id="3.40.630.20:FF:000003">
    <property type="entry name" value="Pyrrolidone-carboxylate peptidase isoform A"/>
    <property type="match status" value="1"/>
</dbReference>
<dbReference type="eggNOG" id="KOG4755">
    <property type="taxonomic scope" value="Eukaryota"/>
</dbReference>
<dbReference type="Pfam" id="PF17655">
    <property type="entry name" value="IRK_C"/>
    <property type="match status" value="1"/>
</dbReference>